<dbReference type="AlphaFoldDB" id="A0A077PQI4"/>
<protein>
    <submittedName>
        <fullName evidence="1">Uncharacterized protein</fullName>
    </submittedName>
</protein>
<proteinExistence type="predicted"/>
<reference evidence="1" key="1">
    <citation type="submission" date="2013-07" db="EMBL/GenBank/DDBJ databases">
        <title>Sub-species coevolution in mutualistic symbiosis.</title>
        <authorList>
            <person name="Murfin K."/>
            <person name="Klassen J."/>
            <person name="Lee M."/>
            <person name="Forst S."/>
            <person name="Stock P."/>
            <person name="Goodrich-Blair H."/>
        </authorList>
    </citation>
    <scope>NUCLEOTIDE SEQUENCE [LARGE SCALE GENOMIC DNA]</scope>
    <source>
        <strain evidence="1">Kraussei Becker Underwood</strain>
    </source>
</reference>
<organism evidence="1">
    <name type="scientific">Xenorhabdus bovienii str. kraussei Becker Underwood</name>
    <dbReference type="NCBI Taxonomy" id="1398204"/>
    <lineage>
        <taxon>Bacteria</taxon>
        <taxon>Pseudomonadati</taxon>
        <taxon>Pseudomonadota</taxon>
        <taxon>Gammaproteobacteria</taxon>
        <taxon>Enterobacterales</taxon>
        <taxon>Morganellaceae</taxon>
        <taxon>Xenorhabdus</taxon>
    </lineage>
</organism>
<evidence type="ECO:0000313" key="1">
    <source>
        <dbReference type="EMBL" id="CDH22802.1"/>
    </source>
</evidence>
<comment type="caution">
    <text evidence="1">The sequence shown here is derived from an EMBL/GenBank/DDBJ whole genome shotgun (WGS) entry which is preliminary data.</text>
</comment>
<sequence length="38" mass="4533">MVDLCDTSFSNKKTERDNQMKKEQTCMDIQKSVMYSIR</sequence>
<gene>
    <name evidence="1" type="ORF">XBKB1_1340001</name>
</gene>
<dbReference type="Proteomes" id="UP000028493">
    <property type="component" value="Unassembled WGS sequence"/>
</dbReference>
<dbReference type="EMBL" id="CBSZ010000040">
    <property type="protein sequence ID" value="CDH22802.1"/>
    <property type="molecule type" value="Genomic_DNA"/>
</dbReference>
<dbReference type="HOGENOM" id="CLU_3335014_0_0_6"/>
<accession>A0A077PQI4</accession>
<name>A0A077PQI4_XENBV</name>